<dbReference type="Gene3D" id="3.40.50.150">
    <property type="entry name" value="Vaccinia Virus protein VP39"/>
    <property type="match status" value="1"/>
</dbReference>
<dbReference type="EMBL" id="LT629732">
    <property type="protein sequence ID" value="SDS22732.1"/>
    <property type="molecule type" value="Genomic_DNA"/>
</dbReference>
<dbReference type="GO" id="GO:0032259">
    <property type="term" value="P:methylation"/>
    <property type="evidence" value="ECO:0007669"/>
    <property type="project" value="UniProtKB-KW"/>
</dbReference>
<keyword evidence="2" id="KW-0489">Methyltransferase</keyword>
<dbReference type="STRING" id="117157.SAMN04489717_2013"/>
<dbReference type="InterPro" id="IPR029063">
    <property type="entry name" value="SAM-dependent_MTases_sf"/>
</dbReference>
<reference evidence="2 3" key="1">
    <citation type="submission" date="2016-10" db="EMBL/GenBank/DDBJ databases">
        <authorList>
            <person name="de Groot N.N."/>
        </authorList>
    </citation>
    <scope>NUCLEOTIDE SEQUENCE [LARGE SCALE GENOMIC DNA]</scope>
    <source>
        <strain evidence="2 3">DSM 22024</strain>
    </source>
</reference>
<evidence type="ECO:0000259" key="1">
    <source>
        <dbReference type="Pfam" id="PF13649"/>
    </source>
</evidence>
<dbReference type="AlphaFoldDB" id="A0A1H1QGW3"/>
<evidence type="ECO:0000313" key="3">
    <source>
        <dbReference type="Proteomes" id="UP000198983"/>
    </source>
</evidence>
<dbReference type="SUPFAM" id="SSF53335">
    <property type="entry name" value="S-adenosyl-L-methionine-dependent methyltransferases"/>
    <property type="match status" value="1"/>
</dbReference>
<sequence length="218" mass="23230">MSGASGMDGAGWDERYAAVELVWGAEPNRWLAAETADLPPGHALDLAAGEGRNAIWLARRGWEVTAVDFSGVAVERGRRLAGSEAADVADRITWKVADVRDEVGPAGAYSLVCVIYLHLVADERRRALWHAANAVAPGGVLLVVGHDTTNLTEGVGGPQDPRVLFTPDDILGDLNAGADGAAADWIVERAERVRRPVHTTGGETRDAIDALVRLQRSR</sequence>
<dbReference type="GO" id="GO:0008168">
    <property type="term" value="F:methyltransferase activity"/>
    <property type="evidence" value="ECO:0007669"/>
    <property type="project" value="UniProtKB-KW"/>
</dbReference>
<dbReference type="InterPro" id="IPR041698">
    <property type="entry name" value="Methyltransf_25"/>
</dbReference>
<evidence type="ECO:0000313" key="2">
    <source>
        <dbReference type="EMBL" id="SDS22732.1"/>
    </source>
</evidence>
<accession>A0A1H1QGW3</accession>
<proteinExistence type="predicted"/>
<gene>
    <name evidence="2" type="ORF">SAMN04489717_2013</name>
</gene>
<protein>
    <submittedName>
        <fullName evidence="2">Methyltransferase domain-containing protein</fullName>
    </submittedName>
</protein>
<feature type="domain" description="Methyltransferase" evidence="1">
    <location>
        <begin position="44"/>
        <end position="139"/>
    </location>
</feature>
<keyword evidence="3" id="KW-1185">Reference proteome</keyword>
<dbReference type="RefSeq" id="WP_241827891.1">
    <property type="nucleotide sequence ID" value="NZ_LT629732.1"/>
</dbReference>
<dbReference type="Pfam" id="PF13649">
    <property type="entry name" value="Methyltransf_25"/>
    <property type="match status" value="1"/>
</dbReference>
<keyword evidence="2" id="KW-0808">Transferase</keyword>
<dbReference type="CDD" id="cd02440">
    <property type="entry name" value="AdoMet_MTases"/>
    <property type="match status" value="1"/>
</dbReference>
<name>A0A1H1QGW3_9ACTN</name>
<dbReference type="Proteomes" id="UP000198983">
    <property type="component" value="Chromosome I"/>
</dbReference>
<organism evidence="2 3">
    <name type="scientific">Actinopolymorpha singaporensis</name>
    <dbReference type="NCBI Taxonomy" id="117157"/>
    <lineage>
        <taxon>Bacteria</taxon>
        <taxon>Bacillati</taxon>
        <taxon>Actinomycetota</taxon>
        <taxon>Actinomycetes</taxon>
        <taxon>Propionibacteriales</taxon>
        <taxon>Actinopolymorphaceae</taxon>
        <taxon>Actinopolymorpha</taxon>
    </lineage>
</organism>